<dbReference type="Pfam" id="PF00528">
    <property type="entry name" value="BPD_transp_1"/>
    <property type="match status" value="1"/>
</dbReference>
<dbReference type="OrthoDB" id="9788108at2"/>
<evidence type="ECO:0000256" key="2">
    <source>
        <dbReference type="ARBA" id="ARBA00022448"/>
    </source>
</evidence>
<evidence type="ECO:0000256" key="3">
    <source>
        <dbReference type="ARBA" id="ARBA00022475"/>
    </source>
</evidence>
<dbReference type="PANTHER" id="PTHR43227">
    <property type="entry name" value="BLL4140 PROTEIN"/>
    <property type="match status" value="1"/>
</dbReference>
<comment type="caution">
    <text evidence="9">The sequence shown here is derived from an EMBL/GenBank/DDBJ whole genome shotgun (WGS) entry which is preliminary data.</text>
</comment>
<evidence type="ECO:0000313" key="10">
    <source>
        <dbReference type="Proteomes" id="UP000031972"/>
    </source>
</evidence>
<dbReference type="PANTHER" id="PTHR43227:SF3">
    <property type="entry name" value="BINDING-PROTEIN-DEPENDENT TRANSPORT SYSTEMS INNER MEMBRANE COMPONENT"/>
    <property type="match status" value="1"/>
</dbReference>
<feature type="transmembrane region" description="Helical" evidence="7">
    <location>
        <begin position="207"/>
        <end position="234"/>
    </location>
</feature>
<feature type="transmembrane region" description="Helical" evidence="7">
    <location>
        <begin position="12"/>
        <end position="35"/>
    </location>
</feature>
<dbReference type="SUPFAM" id="SSF161098">
    <property type="entry name" value="MetI-like"/>
    <property type="match status" value="1"/>
</dbReference>
<evidence type="ECO:0000256" key="1">
    <source>
        <dbReference type="ARBA" id="ARBA00004651"/>
    </source>
</evidence>
<sequence length="289" mass="33080">MAKVLKKRPKPSIAYLFIAPWIIGFIAFTAFPLLYSLYLSFHKVSLTTEGIKTNYVSFENFQYAFTVDGVFMNYLIVFFRELLISVPIIIVFSLIIALLLNQKIRLRGLFRTIFFLPVIIASGPVLKELQDMGVTTIPSIEEVFIYSLASDNADQFIFGILLYVLDNIIMILWYSGVQILIFLAVLQKIDRQIYEAAMIDGASTWEIFWKVTLPSIFPMIVVNTIYTIVAYSIFSLNPIIEHIKVQMFELDTGFGYASALSWVYFVIIGLILILVFVIMNSQSKKRYAS</sequence>
<dbReference type="CDD" id="cd06261">
    <property type="entry name" value="TM_PBP2"/>
    <property type="match status" value="1"/>
</dbReference>
<dbReference type="InterPro" id="IPR000515">
    <property type="entry name" value="MetI-like"/>
</dbReference>
<keyword evidence="3" id="KW-1003">Cell membrane</keyword>
<reference evidence="9 10" key="1">
    <citation type="submission" date="2015-01" db="EMBL/GenBank/DDBJ databases">
        <title>Jeotgalibacillus campisalis genome sequencing.</title>
        <authorList>
            <person name="Goh K.M."/>
            <person name="Chan K.-G."/>
            <person name="Yaakop A.S."/>
            <person name="Ee R."/>
            <person name="Gan H.M."/>
            <person name="Chan C.S."/>
        </authorList>
    </citation>
    <scope>NUCLEOTIDE SEQUENCE [LARGE SCALE GENOMIC DNA]</scope>
    <source>
        <strain evidence="9 10">SF-57</strain>
    </source>
</reference>
<dbReference type="InterPro" id="IPR035906">
    <property type="entry name" value="MetI-like_sf"/>
</dbReference>
<evidence type="ECO:0000313" key="9">
    <source>
        <dbReference type="EMBL" id="KIL52902.1"/>
    </source>
</evidence>
<dbReference type="RefSeq" id="WP_041053750.1">
    <property type="nucleotide sequence ID" value="NZ_JXRR01000001.1"/>
</dbReference>
<feature type="domain" description="ABC transmembrane type-1" evidence="8">
    <location>
        <begin position="75"/>
        <end position="275"/>
    </location>
</feature>
<dbReference type="GO" id="GO:0055085">
    <property type="term" value="P:transmembrane transport"/>
    <property type="evidence" value="ECO:0007669"/>
    <property type="project" value="InterPro"/>
</dbReference>
<comment type="similarity">
    <text evidence="7">Belongs to the binding-protein-dependent transport system permease family.</text>
</comment>
<feature type="transmembrane region" description="Helical" evidence="7">
    <location>
        <begin position="254"/>
        <end position="279"/>
    </location>
</feature>
<feature type="transmembrane region" description="Helical" evidence="7">
    <location>
        <begin position="156"/>
        <end position="186"/>
    </location>
</feature>
<keyword evidence="4 7" id="KW-0812">Transmembrane</keyword>
<dbReference type="InterPro" id="IPR050809">
    <property type="entry name" value="UgpAE/MalFG_permease"/>
</dbReference>
<evidence type="ECO:0000256" key="6">
    <source>
        <dbReference type="ARBA" id="ARBA00023136"/>
    </source>
</evidence>
<gene>
    <name evidence="9" type="ORF">KR50_02310</name>
</gene>
<proteinExistence type="inferred from homology"/>
<dbReference type="Proteomes" id="UP000031972">
    <property type="component" value="Unassembled WGS sequence"/>
</dbReference>
<organism evidence="9 10">
    <name type="scientific">Jeotgalibacillus campisalis</name>
    <dbReference type="NCBI Taxonomy" id="220754"/>
    <lineage>
        <taxon>Bacteria</taxon>
        <taxon>Bacillati</taxon>
        <taxon>Bacillota</taxon>
        <taxon>Bacilli</taxon>
        <taxon>Bacillales</taxon>
        <taxon>Caryophanaceae</taxon>
        <taxon>Jeotgalibacillus</taxon>
    </lineage>
</organism>
<feature type="transmembrane region" description="Helical" evidence="7">
    <location>
        <begin position="82"/>
        <end position="101"/>
    </location>
</feature>
<evidence type="ECO:0000256" key="7">
    <source>
        <dbReference type="RuleBase" id="RU363032"/>
    </source>
</evidence>
<dbReference type="EMBL" id="JXRR01000001">
    <property type="protein sequence ID" value="KIL52902.1"/>
    <property type="molecule type" value="Genomic_DNA"/>
</dbReference>
<feature type="transmembrane region" description="Helical" evidence="7">
    <location>
        <begin position="108"/>
        <end position="126"/>
    </location>
</feature>
<dbReference type="GO" id="GO:0005886">
    <property type="term" value="C:plasma membrane"/>
    <property type="evidence" value="ECO:0007669"/>
    <property type="project" value="UniProtKB-SubCell"/>
</dbReference>
<dbReference type="AlphaFoldDB" id="A0A0C2VVG7"/>
<comment type="subcellular location">
    <subcellularLocation>
        <location evidence="1 7">Cell membrane</location>
        <topology evidence="1 7">Multi-pass membrane protein</topology>
    </subcellularLocation>
</comment>
<evidence type="ECO:0000256" key="5">
    <source>
        <dbReference type="ARBA" id="ARBA00022989"/>
    </source>
</evidence>
<keyword evidence="5 7" id="KW-1133">Transmembrane helix</keyword>
<dbReference type="PATRIC" id="fig|220754.4.peg.234"/>
<dbReference type="Gene3D" id="1.10.3720.10">
    <property type="entry name" value="MetI-like"/>
    <property type="match status" value="1"/>
</dbReference>
<evidence type="ECO:0000259" key="8">
    <source>
        <dbReference type="PROSITE" id="PS50928"/>
    </source>
</evidence>
<name>A0A0C2VVG7_9BACL</name>
<accession>A0A0C2VVG7</accession>
<keyword evidence="6 7" id="KW-0472">Membrane</keyword>
<keyword evidence="10" id="KW-1185">Reference proteome</keyword>
<protein>
    <submittedName>
        <fullName evidence="9">ABC transporter permease</fullName>
    </submittedName>
</protein>
<dbReference type="PROSITE" id="PS50928">
    <property type="entry name" value="ABC_TM1"/>
    <property type="match status" value="1"/>
</dbReference>
<keyword evidence="2 7" id="KW-0813">Transport</keyword>
<evidence type="ECO:0000256" key="4">
    <source>
        <dbReference type="ARBA" id="ARBA00022692"/>
    </source>
</evidence>